<keyword evidence="6" id="KW-0547">Nucleotide-binding</keyword>
<feature type="domain" description="Disease resistance protein winged helix" evidence="9">
    <location>
        <begin position="133"/>
        <end position="202"/>
    </location>
</feature>
<evidence type="ECO:0000256" key="8">
    <source>
        <dbReference type="ARBA" id="ARBA00022840"/>
    </source>
</evidence>
<keyword evidence="7" id="KW-0611">Plant defense</keyword>
<accession>A0AAW2V0N3</accession>
<proteinExistence type="inferred from homology"/>
<comment type="subcellular location">
    <subcellularLocation>
        <location evidence="1">Cytoplasm</location>
    </subcellularLocation>
</comment>
<evidence type="ECO:0000256" key="7">
    <source>
        <dbReference type="ARBA" id="ARBA00022821"/>
    </source>
</evidence>
<dbReference type="Pfam" id="PF23559">
    <property type="entry name" value="WHD_DRP"/>
    <property type="match status" value="1"/>
</dbReference>
<reference evidence="10" key="1">
    <citation type="submission" date="2020-06" db="EMBL/GenBank/DDBJ databases">
        <authorList>
            <person name="Li T."/>
            <person name="Hu X."/>
            <person name="Zhang T."/>
            <person name="Song X."/>
            <person name="Zhang H."/>
            <person name="Dai N."/>
            <person name="Sheng W."/>
            <person name="Hou X."/>
            <person name="Wei L."/>
        </authorList>
    </citation>
    <scope>NUCLEOTIDE SEQUENCE</scope>
    <source>
        <strain evidence="10">KEN1</strain>
        <tissue evidence="10">Leaf</tissue>
    </source>
</reference>
<keyword evidence="5" id="KW-0677">Repeat</keyword>
<dbReference type="InterPro" id="IPR027417">
    <property type="entry name" value="P-loop_NTPase"/>
</dbReference>
<dbReference type="GO" id="GO:0005524">
    <property type="term" value="F:ATP binding"/>
    <property type="evidence" value="ECO:0007669"/>
    <property type="project" value="UniProtKB-KW"/>
</dbReference>
<evidence type="ECO:0000256" key="3">
    <source>
        <dbReference type="ARBA" id="ARBA00022490"/>
    </source>
</evidence>
<evidence type="ECO:0000256" key="5">
    <source>
        <dbReference type="ARBA" id="ARBA00022737"/>
    </source>
</evidence>
<evidence type="ECO:0000313" key="10">
    <source>
        <dbReference type="EMBL" id="KAL0421981.1"/>
    </source>
</evidence>
<keyword evidence="8" id="KW-0067">ATP-binding</keyword>
<dbReference type="PANTHER" id="PTHR23155:SF1152">
    <property type="entry name" value="AAA+ ATPASE DOMAIN-CONTAINING PROTEIN"/>
    <property type="match status" value="1"/>
</dbReference>
<dbReference type="GO" id="GO:0005737">
    <property type="term" value="C:cytoplasm"/>
    <property type="evidence" value="ECO:0007669"/>
    <property type="project" value="UniProtKB-SubCell"/>
</dbReference>
<evidence type="ECO:0000256" key="6">
    <source>
        <dbReference type="ARBA" id="ARBA00022741"/>
    </source>
</evidence>
<dbReference type="InterPro" id="IPR044974">
    <property type="entry name" value="Disease_R_plants"/>
</dbReference>
<dbReference type="FunFam" id="1.10.10.10:FF:000322">
    <property type="entry name" value="Probable disease resistance protein At1g63360"/>
    <property type="match status" value="1"/>
</dbReference>
<dbReference type="GO" id="GO:0043531">
    <property type="term" value="F:ADP binding"/>
    <property type="evidence" value="ECO:0007669"/>
    <property type="project" value="InterPro"/>
</dbReference>
<gene>
    <name evidence="10" type="ORF">Slati_3221000</name>
</gene>
<dbReference type="GO" id="GO:0098542">
    <property type="term" value="P:defense response to other organism"/>
    <property type="evidence" value="ECO:0007669"/>
    <property type="project" value="TreeGrafter"/>
</dbReference>
<comment type="similarity">
    <text evidence="2">Belongs to the disease resistance NB-LRR family.</text>
</comment>
<evidence type="ECO:0000256" key="2">
    <source>
        <dbReference type="ARBA" id="ARBA00008894"/>
    </source>
</evidence>
<dbReference type="Gene3D" id="1.10.10.10">
    <property type="entry name" value="Winged helix-like DNA-binding domain superfamily/Winged helix DNA-binding domain"/>
    <property type="match status" value="1"/>
</dbReference>
<name>A0AAW2V0N3_9LAMI</name>
<dbReference type="EMBL" id="JACGWN010000011">
    <property type="protein sequence ID" value="KAL0421981.1"/>
    <property type="molecule type" value="Genomic_DNA"/>
</dbReference>
<dbReference type="InterPro" id="IPR058922">
    <property type="entry name" value="WHD_DRP"/>
</dbReference>
<sequence length="229" mass="26168">MEVGSLSPPGNPYVADHVGSRRLHHKMYLLKDDESWNLIHQKVFAPGETCSPGFESAGRKFAEKCRGLPLAISVIGGLLSQAERTQVSWEQVAEDLSSTLADTDEQIIMSILSLSYNYLPYHLKPCFLYMSAFPKDYEIHASKLIKLWVVEGFLKPISGKSLKEAAEIYLMDLVDRNLIFIRQRRPEWKVKSYGVHDLLMDLGVKKAYEENFLFVQRSYRHMFASCLCS</sequence>
<evidence type="ECO:0000256" key="4">
    <source>
        <dbReference type="ARBA" id="ARBA00022614"/>
    </source>
</evidence>
<dbReference type="PANTHER" id="PTHR23155">
    <property type="entry name" value="DISEASE RESISTANCE PROTEIN RP"/>
    <property type="match status" value="1"/>
</dbReference>
<dbReference type="FunFam" id="1.10.8.430:FF:000003">
    <property type="entry name" value="Probable disease resistance protein At5g66910"/>
    <property type="match status" value="1"/>
</dbReference>
<evidence type="ECO:0000256" key="1">
    <source>
        <dbReference type="ARBA" id="ARBA00004496"/>
    </source>
</evidence>
<dbReference type="InterPro" id="IPR042197">
    <property type="entry name" value="Apaf_helical"/>
</dbReference>
<dbReference type="AlphaFoldDB" id="A0AAW2V0N3"/>
<reference evidence="10" key="2">
    <citation type="journal article" date="2024" name="Plant">
        <title>Genomic evolution and insights into agronomic trait innovations of Sesamum species.</title>
        <authorList>
            <person name="Miao H."/>
            <person name="Wang L."/>
            <person name="Qu L."/>
            <person name="Liu H."/>
            <person name="Sun Y."/>
            <person name="Le M."/>
            <person name="Wang Q."/>
            <person name="Wei S."/>
            <person name="Zheng Y."/>
            <person name="Lin W."/>
            <person name="Duan Y."/>
            <person name="Cao H."/>
            <person name="Xiong S."/>
            <person name="Wang X."/>
            <person name="Wei L."/>
            <person name="Li C."/>
            <person name="Ma Q."/>
            <person name="Ju M."/>
            <person name="Zhao R."/>
            <person name="Li G."/>
            <person name="Mu C."/>
            <person name="Tian Q."/>
            <person name="Mei H."/>
            <person name="Zhang T."/>
            <person name="Gao T."/>
            <person name="Zhang H."/>
        </authorList>
    </citation>
    <scope>NUCLEOTIDE SEQUENCE</scope>
    <source>
        <strain evidence="10">KEN1</strain>
    </source>
</reference>
<comment type="caution">
    <text evidence="10">The sequence shown here is derived from an EMBL/GenBank/DDBJ whole genome shotgun (WGS) entry which is preliminary data.</text>
</comment>
<organism evidence="10">
    <name type="scientific">Sesamum latifolium</name>
    <dbReference type="NCBI Taxonomy" id="2727402"/>
    <lineage>
        <taxon>Eukaryota</taxon>
        <taxon>Viridiplantae</taxon>
        <taxon>Streptophyta</taxon>
        <taxon>Embryophyta</taxon>
        <taxon>Tracheophyta</taxon>
        <taxon>Spermatophyta</taxon>
        <taxon>Magnoliopsida</taxon>
        <taxon>eudicotyledons</taxon>
        <taxon>Gunneridae</taxon>
        <taxon>Pentapetalae</taxon>
        <taxon>asterids</taxon>
        <taxon>lamiids</taxon>
        <taxon>Lamiales</taxon>
        <taxon>Pedaliaceae</taxon>
        <taxon>Sesamum</taxon>
    </lineage>
</organism>
<keyword evidence="4" id="KW-0433">Leucine-rich repeat</keyword>
<dbReference type="SUPFAM" id="SSF52540">
    <property type="entry name" value="P-loop containing nucleoside triphosphate hydrolases"/>
    <property type="match status" value="1"/>
</dbReference>
<keyword evidence="3" id="KW-0963">Cytoplasm</keyword>
<evidence type="ECO:0000259" key="9">
    <source>
        <dbReference type="Pfam" id="PF23559"/>
    </source>
</evidence>
<dbReference type="Gene3D" id="1.10.8.430">
    <property type="entry name" value="Helical domain of apoptotic protease-activating factors"/>
    <property type="match status" value="1"/>
</dbReference>
<dbReference type="InterPro" id="IPR036388">
    <property type="entry name" value="WH-like_DNA-bd_sf"/>
</dbReference>
<protein>
    <submittedName>
        <fullName evidence="10">Disease resistance protein RPP13</fullName>
    </submittedName>
</protein>